<evidence type="ECO:0008006" key="4">
    <source>
        <dbReference type="Google" id="ProtNLM"/>
    </source>
</evidence>
<feature type="region of interest" description="Disordered" evidence="1">
    <location>
        <begin position="1"/>
        <end position="30"/>
    </location>
</feature>
<evidence type="ECO:0000256" key="1">
    <source>
        <dbReference type="SAM" id="MobiDB-lite"/>
    </source>
</evidence>
<dbReference type="KEGG" id="lab:LA76x_3623"/>
<feature type="compositionally biased region" description="Basic and acidic residues" evidence="1">
    <location>
        <begin position="17"/>
        <end position="30"/>
    </location>
</feature>
<organism evidence="2 3">
    <name type="scientific">Lysobacter antibioticus</name>
    <dbReference type="NCBI Taxonomy" id="84531"/>
    <lineage>
        <taxon>Bacteria</taxon>
        <taxon>Pseudomonadati</taxon>
        <taxon>Pseudomonadota</taxon>
        <taxon>Gammaproteobacteria</taxon>
        <taxon>Lysobacterales</taxon>
        <taxon>Lysobacteraceae</taxon>
        <taxon>Lysobacter</taxon>
    </lineage>
</organism>
<dbReference type="AlphaFoldDB" id="A0A0S2FDW2"/>
<evidence type="ECO:0000313" key="3">
    <source>
        <dbReference type="Proteomes" id="UP000060787"/>
    </source>
</evidence>
<reference evidence="2 3" key="1">
    <citation type="journal article" date="2015" name="BMC Genomics">
        <title>Comparative genomics and metabolic profiling of the genus Lysobacter.</title>
        <authorList>
            <person name="de Bruijn I."/>
            <person name="Cheng X."/>
            <person name="de Jager V."/>
            <person name="Exposito R.G."/>
            <person name="Watrous J."/>
            <person name="Patel N."/>
            <person name="Postma J."/>
            <person name="Dorrestein P.C."/>
            <person name="Kobayashi D."/>
            <person name="Raaijmakers J.M."/>
        </authorList>
    </citation>
    <scope>NUCLEOTIDE SEQUENCE [LARGE SCALE GENOMIC DNA]</scope>
    <source>
        <strain evidence="2 3">76</strain>
    </source>
</reference>
<proteinExistence type="predicted"/>
<dbReference type="PATRIC" id="fig|84531.8.peg.3640"/>
<sequence>MDRKSVPAPASLVDPDGAGRRELEKASEHYQDPKAETFAFKAYKRPDVKEALRELFKKKCAYCESLHEATSSADIEHYRPKAGVDGEPGHRGYWWLAADWDNLLRSCIGCNRVEGHRVAEAGMTAAQLAAQKVQSVGKGNAFPVQAKRAFQPGDDCNGEDPLLIDPTRRDPAPHLAWHTRNDLSLLSPSFHGAVADAYGEHTIRIMALNRQALVEARTRHLQRLNDLSFDIAEALDEAAVAAPAQRARPLQRVARKRAQLLAMAGADEEFTAMTRAFVVAVEGELLARYRELLESKAEQADAVGA</sequence>
<name>A0A0S2FDW2_LYSAN</name>
<protein>
    <recommendedName>
        <fullName evidence="4">HNH endonuclease family protein</fullName>
    </recommendedName>
</protein>
<accession>A0A0S2FDW2</accession>
<dbReference type="EMBL" id="CP011129">
    <property type="protein sequence ID" value="ALN81745.1"/>
    <property type="molecule type" value="Genomic_DNA"/>
</dbReference>
<evidence type="ECO:0000313" key="2">
    <source>
        <dbReference type="EMBL" id="ALN81745.1"/>
    </source>
</evidence>
<dbReference type="Proteomes" id="UP000060787">
    <property type="component" value="Chromosome"/>
</dbReference>
<dbReference type="STRING" id="84531.LA76x_3623"/>
<gene>
    <name evidence="2" type="ORF">LA76x_3623</name>
</gene>
<dbReference type="Gene3D" id="1.10.30.50">
    <property type="match status" value="1"/>
</dbReference>
<dbReference type="eggNOG" id="COG1403">
    <property type="taxonomic scope" value="Bacteria"/>
</dbReference>
<keyword evidence="3" id="KW-1185">Reference proteome</keyword>